<sequence>MGKIVSDNSDGHDYKALPRWKPWAAGVVAFVVAWWFFWFLLVPVGDRYLPLMLGYRLTMIVSNPFVMLAIISVCALTCALVVFQCTNRRVNVAFITALSWLYVIAAVAAIMLKSRGVQGVNFNPGNIIAQLQVSPAVVLFNILVFVPVGIMAYSLHRVGIAYATAAAAIVAMEAGQYAFHLGVCDIDDMMANAIGFTMGYLAMSFWRRKHRVTREGAWYVIGGTPAD</sequence>
<feature type="transmembrane region" description="Helical" evidence="1">
    <location>
        <begin position="189"/>
        <end position="206"/>
    </location>
</feature>
<comment type="caution">
    <text evidence="3">The sequence shown here is derived from an EMBL/GenBank/DDBJ whole genome shotgun (WGS) entry which is preliminary data.</text>
</comment>
<proteinExistence type="predicted"/>
<organism evidence="3 4">
    <name type="scientific">Pseudoscardovia radai</name>
    <dbReference type="NCBI Taxonomy" id="987066"/>
    <lineage>
        <taxon>Bacteria</taxon>
        <taxon>Bacillati</taxon>
        <taxon>Actinomycetota</taxon>
        <taxon>Actinomycetes</taxon>
        <taxon>Bifidobacteriales</taxon>
        <taxon>Bifidobacteriaceae</taxon>
        <taxon>Pseudoscardovia</taxon>
    </lineage>
</organism>
<dbReference type="EMBL" id="MWWR01000004">
    <property type="protein sequence ID" value="OZG52378.1"/>
    <property type="molecule type" value="Genomic_DNA"/>
</dbReference>
<accession>A0A261EZX0</accession>
<evidence type="ECO:0000259" key="2">
    <source>
        <dbReference type="Pfam" id="PF04892"/>
    </source>
</evidence>
<keyword evidence="1" id="KW-1133">Transmembrane helix</keyword>
<feature type="transmembrane region" description="Helical" evidence="1">
    <location>
        <begin position="65"/>
        <end position="83"/>
    </location>
</feature>
<dbReference type="OrthoDB" id="4822551at2"/>
<evidence type="ECO:0000313" key="4">
    <source>
        <dbReference type="Proteomes" id="UP000216725"/>
    </source>
</evidence>
<feature type="transmembrane region" description="Helical" evidence="1">
    <location>
        <begin position="160"/>
        <end position="183"/>
    </location>
</feature>
<keyword evidence="1" id="KW-0812">Transmembrane</keyword>
<dbReference type="AlphaFoldDB" id="A0A261EZX0"/>
<gene>
    <name evidence="3" type="ORF">PSRA_0567</name>
</gene>
<reference evidence="3 4" key="1">
    <citation type="journal article" date="2017" name="BMC Genomics">
        <title>Comparative genomic and phylogenomic analyses of the Bifidobacteriaceae family.</title>
        <authorList>
            <person name="Lugli G.A."/>
            <person name="Milani C."/>
            <person name="Turroni F."/>
            <person name="Duranti S."/>
            <person name="Mancabelli L."/>
            <person name="Mangifesta M."/>
            <person name="Ferrario C."/>
            <person name="Modesto M."/>
            <person name="Mattarelli P."/>
            <person name="Jiri K."/>
            <person name="van Sinderen D."/>
            <person name="Ventura M."/>
        </authorList>
    </citation>
    <scope>NUCLEOTIDE SEQUENCE [LARGE SCALE GENOMIC DNA]</scope>
    <source>
        <strain evidence="3 4">DSM 24742</strain>
    </source>
</reference>
<dbReference type="RefSeq" id="WP_158216300.1">
    <property type="nucleotide sequence ID" value="NZ_MWWR01000004.1"/>
</dbReference>
<name>A0A261EZX0_9BIFI</name>
<protein>
    <submittedName>
        <fullName evidence="3">VanZ-like protein</fullName>
    </submittedName>
</protein>
<evidence type="ECO:0000256" key="1">
    <source>
        <dbReference type="SAM" id="Phobius"/>
    </source>
</evidence>
<feature type="transmembrane region" description="Helical" evidence="1">
    <location>
        <begin position="23"/>
        <end position="45"/>
    </location>
</feature>
<feature type="domain" description="VanZ-like" evidence="2">
    <location>
        <begin position="100"/>
        <end position="206"/>
    </location>
</feature>
<keyword evidence="1" id="KW-0472">Membrane</keyword>
<keyword evidence="4" id="KW-1185">Reference proteome</keyword>
<feature type="transmembrane region" description="Helical" evidence="1">
    <location>
        <begin position="90"/>
        <end position="112"/>
    </location>
</feature>
<dbReference type="InterPro" id="IPR006976">
    <property type="entry name" value="VanZ-like"/>
</dbReference>
<evidence type="ECO:0000313" key="3">
    <source>
        <dbReference type="EMBL" id="OZG52378.1"/>
    </source>
</evidence>
<dbReference type="Pfam" id="PF04892">
    <property type="entry name" value="VanZ"/>
    <property type="match status" value="1"/>
</dbReference>
<feature type="transmembrane region" description="Helical" evidence="1">
    <location>
        <begin position="132"/>
        <end position="153"/>
    </location>
</feature>
<dbReference type="Proteomes" id="UP000216725">
    <property type="component" value="Unassembled WGS sequence"/>
</dbReference>